<dbReference type="RefSeq" id="WP_090154881.1">
    <property type="nucleotide sequence ID" value="NZ_PDYH01000044.1"/>
</dbReference>
<dbReference type="EMBL" id="PDYH01000044">
    <property type="protein sequence ID" value="PHU39529.1"/>
    <property type="molecule type" value="Genomic_DNA"/>
</dbReference>
<dbReference type="AlphaFoldDB" id="A0A2G3E8B0"/>
<name>A0A2G3E8B0_9FIRM</name>
<feature type="transmembrane region" description="Helical" evidence="1">
    <location>
        <begin position="171"/>
        <end position="190"/>
    </location>
</feature>
<keyword evidence="1" id="KW-0472">Membrane</keyword>
<proteinExistence type="predicted"/>
<dbReference type="Proteomes" id="UP000224317">
    <property type="component" value="Unassembled WGS sequence"/>
</dbReference>
<organism evidence="2 3">
    <name type="scientific">Pseudobutyrivibrio ruminis</name>
    <dbReference type="NCBI Taxonomy" id="46206"/>
    <lineage>
        <taxon>Bacteria</taxon>
        <taxon>Bacillati</taxon>
        <taxon>Bacillota</taxon>
        <taxon>Clostridia</taxon>
        <taxon>Lachnospirales</taxon>
        <taxon>Lachnospiraceae</taxon>
        <taxon>Pseudobutyrivibrio</taxon>
    </lineage>
</organism>
<keyword evidence="1" id="KW-0812">Transmembrane</keyword>
<comment type="caution">
    <text evidence="2">The sequence shown here is derived from an EMBL/GenBank/DDBJ whole genome shotgun (WGS) entry which is preliminary data.</text>
</comment>
<feature type="transmembrane region" description="Helical" evidence="1">
    <location>
        <begin position="71"/>
        <end position="93"/>
    </location>
</feature>
<keyword evidence="1" id="KW-1133">Transmembrane helix</keyword>
<evidence type="ECO:0000313" key="2">
    <source>
        <dbReference type="EMBL" id="PHU39529.1"/>
    </source>
</evidence>
<evidence type="ECO:0000313" key="3">
    <source>
        <dbReference type="Proteomes" id="UP000224317"/>
    </source>
</evidence>
<feature type="transmembrane region" description="Helical" evidence="1">
    <location>
        <begin position="140"/>
        <end position="165"/>
    </location>
</feature>
<protein>
    <submittedName>
        <fullName evidence="2">DUF624 domain-containing protein</fullName>
    </submittedName>
</protein>
<dbReference type="InterPro" id="IPR006938">
    <property type="entry name" value="DUF624"/>
</dbReference>
<feature type="transmembrane region" description="Helical" evidence="1">
    <location>
        <begin position="105"/>
        <end position="128"/>
    </location>
</feature>
<keyword evidence="3" id="KW-1185">Reference proteome</keyword>
<accession>A0A2G3E8B0</accession>
<dbReference type="Pfam" id="PF04854">
    <property type="entry name" value="DUF624"/>
    <property type="match status" value="1"/>
</dbReference>
<feature type="transmembrane region" description="Helical" evidence="1">
    <location>
        <begin position="20"/>
        <end position="40"/>
    </location>
</feature>
<reference evidence="2" key="1">
    <citation type="submission" date="2017-10" db="EMBL/GenBank/DDBJ databases">
        <title>Resolving the taxonomy of Roseburia spp., Eubacterium rectale and Agathobacter spp. through phylogenomic analysis.</title>
        <authorList>
            <person name="Sheridan P.O."/>
            <person name="Walker A.W."/>
            <person name="Duncan S.H."/>
            <person name="Scott K.P."/>
            <person name="Toole P.W.O."/>
            <person name="Luis P."/>
            <person name="Flint H.J."/>
        </authorList>
    </citation>
    <scope>NUCLEOTIDE SEQUENCE [LARGE SCALE GENOMIC DNA]</scope>
    <source>
        <strain evidence="2">JK10</strain>
    </source>
</reference>
<evidence type="ECO:0000256" key="1">
    <source>
        <dbReference type="SAM" id="Phobius"/>
    </source>
</evidence>
<gene>
    <name evidence="2" type="ORF">CSX00_10975</name>
</gene>
<sequence length="207" mass="23891">MGIFSPDSELMEFLGKVTDYIIINLLTLFLSIPIITMGAAHTAKFYTSMKIARGEEPRAVKSYFKSFRENFSQVTAAWLVFLVLGVILVFDWYNVLYGKGQSMPFPLKVMLGIISFVVWASCYCMFVFEARFKVTLKELFKASILMALVNLPRMVLIAIFVFLPYLICAWYIQWGLAIWLFATTVTLYYISKEFNGQLEMLYKDSEQ</sequence>